<dbReference type="InterPro" id="IPR023631">
    <property type="entry name" value="Amidase_dom"/>
</dbReference>
<dbReference type="PROSITE" id="PS00571">
    <property type="entry name" value="AMIDASES"/>
    <property type="match status" value="1"/>
</dbReference>
<dbReference type="PANTHER" id="PTHR43372:SF4">
    <property type="entry name" value="FATTY-ACID AMIDE HYDROLASE 2"/>
    <property type="match status" value="1"/>
</dbReference>
<name>A0A2S8RYY1_9RHOB</name>
<keyword evidence="2" id="KW-0378">Hydrolase</keyword>
<keyword evidence="3" id="KW-1185">Reference proteome</keyword>
<organism evidence="2 3">
    <name type="scientific">Albidovulum denitrificans</name>
    <dbReference type="NCBI Taxonomy" id="404881"/>
    <lineage>
        <taxon>Bacteria</taxon>
        <taxon>Pseudomonadati</taxon>
        <taxon>Pseudomonadota</taxon>
        <taxon>Alphaproteobacteria</taxon>
        <taxon>Rhodobacterales</taxon>
        <taxon>Paracoccaceae</taxon>
        <taxon>Albidovulum</taxon>
    </lineage>
</organism>
<evidence type="ECO:0000313" key="3">
    <source>
        <dbReference type="Proteomes" id="UP000238338"/>
    </source>
</evidence>
<dbReference type="Pfam" id="PF01425">
    <property type="entry name" value="Amidase"/>
    <property type="match status" value="1"/>
</dbReference>
<dbReference type="Gene3D" id="3.90.1300.10">
    <property type="entry name" value="Amidase signature (AS) domain"/>
    <property type="match status" value="1"/>
</dbReference>
<gene>
    <name evidence="2" type="ORF">LX70_03764</name>
</gene>
<dbReference type="EMBL" id="PVEP01000012">
    <property type="protein sequence ID" value="PQV53757.1"/>
    <property type="molecule type" value="Genomic_DNA"/>
</dbReference>
<evidence type="ECO:0000259" key="1">
    <source>
        <dbReference type="Pfam" id="PF01425"/>
    </source>
</evidence>
<protein>
    <submittedName>
        <fullName evidence="2">Fatty acid amide hydrolase 2</fullName>
    </submittedName>
</protein>
<dbReference type="PANTHER" id="PTHR43372">
    <property type="entry name" value="FATTY-ACID AMIDE HYDROLASE"/>
    <property type="match status" value="1"/>
</dbReference>
<comment type="caution">
    <text evidence="2">The sequence shown here is derived from an EMBL/GenBank/DDBJ whole genome shotgun (WGS) entry which is preliminary data.</text>
</comment>
<dbReference type="RefSeq" id="WP_105516312.1">
    <property type="nucleotide sequence ID" value="NZ_PVEP01000012.1"/>
</dbReference>
<accession>A0A2S8RYY1</accession>
<reference evidence="2 3" key="1">
    <citation type="submission" date="2018-02" db="EMBL/GenBank/DDBJ databases">
        <title>Genomic Encyclopedia of Archaeal and Bacterial Type Strains, Phase II (KMG-II): from individual species to whole genera.</title>
        <authorList>
            <person name="Goeker M."/>
        </authorList>
    </citation>
    <scope>NUCLEOTIDE SEQUENCE [LARGE SCALE GENOMIC DNA]</scope>
    <source>
        <strain evidence="2 3">DSM 18921</strain>
    </source>
</reference>
<dbReference type="GO" id="GO:0012505">
    <property type="term" value="C:endomembrane system"/>
    <property type="evidence" value="ECO:0007669"/>
    <property type="project" value="TreeGrafter"/>
</dbReference>
<evidence type="ECO:0000313" key="2">
    <source>
        <dbReference type="EMBL" id="PQV53757.1"/>
    </source>
</evidence>
<dbReference type="Proteomes" id="UP000238338">
    <property type="component" value="Unassembled WGS sequence"/>
</dbReference>
<feature type="domain" description="Amidase" evidence="1">
    <location>
        <begin position="38"/>
        <end position="483"/>
    </location>
</feature>
<sequence length="496" mass="51399">MIAPTRQHGAPVAGPPATARIAPQSALIAAGRATSEALTREALDRLAVAGPRLRALSHSNADTALTDARRADAIARRLGQAALDDMPLLGLPMTVKEGLKCAGAPWTMGSSVFRGRIATEDGTAVARLRAAGAVIVGQGSMAEMALWTETTNRLTGRACHPLDPSRSPGGSSGGDAALVAAGAVSAALGADGGGSVRIPAAWCGLYAHKPSMGLVPLTGHFPMDRGPKAEGAALARYFAPGPMCRAAGDLWPILKAIMGPDGVQPGIESPLAGPTPDPALIDGTDIWVLSAPTLRLGSAVEAAQRWAVSRAAEILQRRGARLRMAPVRLLERGFELWMARLMTAEERPVDLSRLLGGGTRVPLLREAGRQILGRGRHSFPAFVLAALSRADPRPAGHWHKLAHAADRLEAEVTDMLGPGGLLLCPPVTGPAPRHGKTLMRPFDIALSAIFNALGLPATVAPVAPGQDGLPRAVQIVAPRRADHLSISAALCLAQDA</sequence>
<dbReference type="SUPFAM" id="SSF75304">
    <property type="entry name" value="Amidase signature (AS) enzymes"/>
    <property type="match status" value="1"/>
</dbReference>
<dbReference type="OrthoDB" id="9777859at2"/>
<dbReference type="GO" id="GO:0016787">
    <property type="term" value="F:hydrolase activity"/>
    <property type="evidence" value="ECO:0007669"/>
    <property type="project" value="UniProtKB-KW"/>
</dbReference>
<dbReference type="AlphaFoldDB" id="A0A2S8RYY1"/>
<proteinExistence type="predicted"/>
<dbReference type="InterPro" id="IPR052739">
    <property type="entry name" value="FAAH2"/>
</dbReference>
<dbReference type="InterPro" id="IPR036928">
    <property type="entry name" value="AS_sf"/>
</dbReference>
<dbReference type="InterPro" id="IPR020556">
    <property type="entry name" value="Amidase_CS"/>
</dbReference>